<gene>
    <name evidence="2" type="ORF">AVDCRST_MAG05-5255</name>
</gene>
<reference evidence="2" key="1">
    <citation type="submission" date="2020-02" db="EMBL/GenBank/DDBJ databases">
        <authorList>
            <person name="Meier V. D."/>
        </authorList>
    </citation>
    <scope>NUCLEOTIDE SEQUENCE</scope>
    <source>
        <strain evidence="2">AVDCRST_MAG05</strain>
    </source>
</reference>
<evidence type="ECO:0000256" key="1">
    <source>
        <dbReference type="SAM" id="MobiDB-lite"/>
    </source>
</evidence>
<name>A0A6J4U3D4_9ACTN</name>
<sequence>GLLSLVLVVLDGVDLLQRRDDLVRPDRRLPPLRQGRERRVRRLPQVLQQPDTASRHRAGVGELTAARRARVPRAGVGPFVAPSGERGLRAGGFAGHGGPRNTAPRPAGEGGQAGEGDPGARPLQLAAHSLHHRLGLPDAAHARPGILTGV</sequence>
<feature type="region of interest" description="Disordered" evidence="1">
    <location>
        <begin position="75"/>
        <end position="122"/>
    </location>
</feature>
<protein>
    <submittedName>
        <fullName evidence="2">Uncharacterized protein</fullName>
    </submittedName>
</protein>
<feature type="compositionally biased region" description="Gly residues" evidence="1">
    <location>
        <begin position="108"/>
        <end position="117"/>
    </location>
</feature>
<feature type="non-terminal residue" evidence="2">
    <location>
        <position position="150"/>
    </location>
</feature>
<organism evidence="2">
    <name type="scientific">uncultured Rubrobacteraceae bacterium</name>
    <dbReference type="NCBI Taxonomy" id="349277"/>
    <lineage>
        <taxon>Bacteria</taxon>
        <taxon>Bacillati</taxon>
        <taxon>Actinomycetota</taxon>
        <taxon>Rubrobacteria</taxon>
        <taxon>Rubrobacterales</taxon>
        <taxon>Rubrobacteraceae</taxon>
        <taxon>environmental samples</taxon>
    </lineage>
</organism>
<proteinExistence type="predicted"/>
<evidence type="ECO:0000313" key="2">
    <source>
        <dbReference type="EMBL" id="CAA9539593.1"/>
    </source>
</evidence>
<accession>A0A6J4U3D4</accession>
<dbReference type="EMBL" id="CADCVM010000560">
    <property type="protein sequence ID" value="CAA9539593.1"/>
    <property type="molecule type" value="Genomic_DNA"/>
</dbReference>
<feature type="compositionally biased region" description="Gly residues" evidence="1">
    <location>
        <begin position="89"/>
        <end position="98"/>
    </location>
</feature>
<feature type="non-terminal residue" evidence="2">
    <location>
        <position position="1"/>
    </location>
</feature>
<dbReference type="AlphaFoldDB" id="A0A6J4U3D4"/>